<proteinExistence type="predicted"/>
<dbReference type="Proteomes" id="UP000754883">
    <property type="component" value="Unassembled WGS sequence"/>
</dbReference>
<feature type="compositionally biased region" description="Basic and acidic residues" evidence="1">
    <location>
        <begin position="362"/>
        <end position="376"/>
    </location>
</feature>
<gene>
    <name evidence="2" type="ORF">CBYS24578_00012823</name>
</gene>
<feature type="compositionally biased region" description="Pro residues" evidence="1">
    <location>
        <begin position="879"/>
        <end position="907"/>
    </location>
</feature>
<name>A0A9N9UU28_9HYPO</name>
<reference evidence="3" key="1">
    <citation type="submission" date="2019-06" db="EMBL/GenBank/DDBJ databases">
        <authorList>
            <person name="Broberg M."/>
        </authorList>
    </citation>
    <scope>NUCLEOTIDE SEQUENCE [LARGE SCALE GENOMIC DNA]</scope>
</reference>
<keyword evidence="3" id="KW-1185">Reference proteome</keyword>
<dbReference type="OrthoDB" id="4188028at2759"/>
<feature type="compositionally biased region" description="Polar residues" evidence="1">
    <location>
        <begin position="954"/>
        <end position="966"/>
    </location>
</feature>
<feature type="region of interest" description="Disordered" evidence="1">
    <location>
        <begin position="262"/>
        <end position="304"/>
    </location>
</feature>
<feature type="compositionally biased region" description="Basic residues" evidence="1">
    <location>
        <begin position="19"/>
        <end position="33"/>
    </location>
</feature>
<evidence type="ECO:0000313" key="3">
    <source>
        <dbReference type="Proteomes" id="UP000754883"/>
    </source>
</evidence>
<feature type="compositionally biased region" description="Pro residues" evidence="1">
    <location>
        <begin position="996"/>
        <end position="1020"/>
    </location>
</feature>
<accession>A0A9N9UU28</accession>
<comment type="caution">
    <text evidence="2">The sequence shown here is derived from an EMBL/GenBank/DDBJ whole genome shotgun (WGS) entry which is preliminary data.</text>
</comment>
<evidence type="ECO:0000313" key="2">
    <source>
        <dbReference type="EMBL" id="CAG9996524.1"/>
    </source>
</evidence>
<dbReference type="EMBL" id="CABFNO020001539">
    <property type="protein sequence ID" value="CAG9996524.1"/>
    <property type="molecule type" value="Genomic_DNA"/>
</dbReference>
<feature type="compositionally biased region" description="Polar residues" evidence="1">
    <location>
        <begin position="701"/>
        <end position="710"/>
    </location>
</feature>
<dbReference type="AlphaFoldDB" id="A0A9N9UU28"/>
<feature type="compositionally biased region" description="Pro residues" evidence="1">
    <location>
        <begin position="783"/>
        <end position="793"/>
    </location>
</feature>
<feature type="compositionally biased region" description="Basic and acidic residues" evidence="1">
    <location>
        <begin position="1125"/>
        <end position="1140"/>
    </location>
</feature>
<feature type="region of interest" description="Disordered" evidence="1">
    <location>
        <begin position="323"/>
        <end position="376"/>
    </location>
</feature>
<feature type="compositionally biased region" description="Basic and acidic residues" evidence="1">
    <location>
        <begin position="1083"/>
        <end position="1095"/>
    </location>
</feature>
<protein>
    <submittedName>
        <fullName evidence="2">Uncharacterized protein</fullName>
    </submittedName>
</protein>
<organism evidence="2 3">
    <name type="scientific">Clonostachys byssicola</name>
    <dbReference type="NCBI Taxonomy" id="160290"/>
    <lineage>
        <taxon>Eukaryota</taxon>
        <taxon>Fungi</taxon>
        <taxon>Dikarya</taxon>
        <taxon>Ascomycota</taxon>
        <taxon>Pezizomycotina</taxon>
        <taxon>Sordariomycetes</taxon>
        <taxon>Hypocreomycetidae</taxon>
        <taxon>Hypocreales</taxon>
        <taxon>Bionectriaceae</taxon>
        <taxon>Clonostachys</taxon>
    </lineage>
</organism>
<feature type="region of interest" description="Disordered" evidence="1">
    <location>
        <begin position="1"/>
        <end position="68"/>
    </location>
</feature>
<evidence type="ECO:0000256" key="1">
    <source>
        <dbReference type="SAM" id="MobiDB-lite"/>
    </source>
</evidence>
<feature type="compositionally biased region" description="Basic residues" evidence="1">
    <location>
        <begin position="272"/>
        <end position="282"/>
    </location>
</feature>
<feature type="compositionally biased region" description="Acidic residues" evidence="1">
    <location>
        <begin position="588"/>
        <end position="601"/>
    </location>
</feature>
<reference evidence="2 3" key="2">
    <citation type="submission" date="2021-10" db="EMBL/GenBank/DDBJ databases">
        <authorList>
            <person name="Piombo E."/>
        </authorList>
    </citation>
    <scope>NUCLEOTIDE SEQUENCE [LARGE SCALE GENOMIC DNA]</scope>
</reference>
<feature type="region of interest" description="Disordered" evidence="1">
    <location>
        <begin position="579"/>
        <end position="613"/>
    </location>
</feature>
<feature type="region of interest" description="Disordered" evidence="1">
    <location>
        <begin position="701"/>
        <end position="1140"/>
    </location>
</feature>
<sequence length="1140" mass="125506">MAAENGSPARDPTSSGFRGRGRGGRGGRGRGRGGGRGASSANVTKSTTTRGGRGGTRRGRAKNFQDSRVQAAYERQRDLKATYQAVAQALKPALQELAERNIDDLLQNPERHAEVEEHYPVIRQLQANYTNRLAEHDKRLECDLNLAESNYNHEQYVIEQEFNNGVEELLEQFFDGQENRLRILAALHSKDLPVDIRDDQYEYITITDDHFDNEFNLYEPMKDGHLVPYPSRVEGTEMWQKARNAEAEAAAAVAAAAASSASSGLSAVPTRGRGRGRGGIKRRLLEQPDGATTPKRSSRLAADDSQLLTNIPIAPAKGLLASAAEVEKAPEGTPGEEESASGTPEPSGFFSAVQARQQGRLGTREKSPPLPKHVAEPDEHGVRVYNQRPSVRDKVLNSRIIAPQSVIFDDLDIGFRDSSNDSSKGHTRAKRGKYLDTPNSNGFHIDHWCNAFDYSSLTPKDFDAELVKRHRVHPKYGIFLPDSCNENPGTKPYNMPGKPIVFIANPSGRISHASRSFQKTVNYHRSVDAPWRQKINASVRRFCKIDQIDSEEVSISEYMPTDEELRAKSLGTAEKELEIRLSSSEDTPMQEDDQVDYEEQASEQPEAERPDLSSLTNAAAFIEAEEAAAAAEAAEVAARATPAPPKPAKYDAVRDLFVAESEPAPVATTPKPEQAKLELLADICSNSRNPIVSVEHDIMEPSSSAPTQSYLPPVEMQPPISNERENSYVPGTPIPSLREPRMMTAENMDRPSQPYSQPEQLAPPSILRQNDSLGDHRPYLPIQQPPNESPLYPPIQDHVAPSQQVPPPMVPEYPSSHHYPPPSQDHGGYGSSHPGYPVPEYRDSPPIQRSYDPRMERRLSGYGTENSAYGRTYWSQQPPSGPPPPQTPPAVAQPPPPSQHYLPPPHPSTGHSRVPFSSHATAEPLPPLRPPRARNQSLQEESMVDPGLRPNPPSSSFGNFYSSGPSRQYHHGYPAPEAQPLPSFQSRPSDRLMPNQQPPPPGPGYLNSPPPPPSYGPPTSPTFAPMQIGGPPLTHGSPDDGRMGLGYHRSNGSMSGSAADLNSKYRKLQPAPMPAHRSWSNKPELKTIPYDHKNSSGDAAALPNSGPTQIRGWNVNQHRRRPRSDRRDTMDVANDREDSR</sequence>